<dbReference type="Pfam" id="PF00903">
    <property type="entry name" value="Glyoxalase"/>
    <property type="match status" value="1"/>
</dbReference>
<protein>
    <submittedName>
        <fullName evidence="2">Catechol 2,3-dioxygenase-like lactoylglutathione lyase family enzyme</fullName>
    </submittedName>
</protein>
<dbReference type="GO" id="GO:0051213">
    <property type="term" value="F:dioxygenase activity"/>
    <property type="evidence" value="ECO:0007669"/>
    <property type="project" value="UniProtKB-KW"/>
</dbReference>
<keyword evidence="2" id="KW-0456">Lyase</keyword>
<proteinExistence type="predicted"/>
<keyword evidence="2" id="KW-0560">Oxidoreductase</keyword>
<dbReference type="InterPro" id="IPR029068">
    <property type="entry name" value="Glyas_Bleomycin-R_OHBP_Dase"/>
</dbReference>
<dbReference type="Proteomes" id="UP000540412">
    <property type="component" value="Unassembled WGS sequence"/>
</dbReference>
<comment type="caution">
    <text evidence="2">The sequence shown here is derived from an EMBL/GenBank/DDBJ whole genome shotgun (WGS) entry which is preliminary data.</text>
</comment>
<evidence type="ECO:0000313" key="3">
    <source>
        <dbReference type="Proteomes" id="UP000540412"/>
    </source>
</evidence>
<organism evidence="2 3">
    <name type="scientific">Nocardia transvalensis</name>
    <dbReference type="NCBI Taxonomy" id="37333"/>
    <lineage>
        <taxon>Bacteria</taxon>
        <taxon>Bacillati</taxon>
        <taxon>Actinomycetota</taxon>
        <taxon>Actinomycetes</taxon>
        <taxon>Mycobacteriales</taxon>
        <taxon>Nocardiaceae</taxon>
        <taxon>Nocardia</taxon>
    </lineage>
</organism>
<keyword evidence="2" id="KW-0223">Dioxygenase</keyword>
<dbReference type="Gene3D" id="3.10.180.10">
    <property type="entry name" value="2,3-Dihydroxybiphenyl 1,2-Dioxygenase, domain 1"/>
    <property type="match status" value="1"/>
</dbReference>
<feature type="domain" description="Glyoxalase/fosfomycin resistance/dioxygenase" evidence="1">
    <location>
        <begin position="7"/>
        <end position="35"/>
    </location>
</feature>
<dbReference type="InterPro" id="IPR004360">
    <property type="entry name" value="Glyas_Fos-R_dOase_dom"/>
</dbReference>
<keyword evidence="3" id="KW-1185">Reference proteome</keyword>
<dbReference type="EMBL" id="JACHIT010000002">
    <property type="protein sequence ID" value="MBB5918157.1"/>
    <property type="molecule type" value="Genomic_DNA"/>
</dbReference>
<dbReference type="GO" id="GO:0016829">
    <property type="term" value="F:lyase activity"/>
    <property type="evidence" value="ECO:0007669"/>
    <property type="project" value="UniProtKB-KW"/>
</dbReference>
<reference evidence="2 3" key="1">
    <citation type="submission" date="2020-08" db="EMBL/GenBank/DDBJ databases">
        <title>Sequencing the genomes of 1000 actinobacteria strains.</title>
        <authorList>
            <person name="Klenk H.-P."/>
        </authorList>
    </citation>
    <scope>NUCLEOTIDE SEQUENCE [LARGE SCALE GENOMIC DNA]</scope>
    <source>
        <strain evidence="2 3">DSM 43582</strain>
    </source>
</reference>
<name>A0A7W9PL61_9NOCA</name>
<dbReference type="AlphaFoldDB" id="A0A7W9PL61"/>
<gene>
    <name evidence="2" type="ORF">BJY24_007069</name>
</gene>
<evidence type="ECO:0000313" key="2">
    <source>
        <dbReference type="EMBL" id="MBB5918157.1"/>
    </source>
</evidence>
<accession>A0A7W9PL61</accession>
<dbReference type="SUPFAM" id="SSF54593">
    <property type="entry name" value="Glyoxalase/Bleomycin resistance protein/Dihydroxybiphenyl dioxygenase"/>
    <property type="match status" value="1"/>
</dbReference>
<sequence length="55" mass="6049">MGLTVQRFDHIVINCRDVAATAAWYGRVLGMHVETFGPARRTACASVIRKSTSAR</sequence>
<evidence type="ECO:0000259" key="1">
    <source>
        <dbReference type="Pfam" id="PF00903"/>
    </source>
</evidence>